<dbReference type="Pfam" id="PF16955">
    <property type="entry name" value="OFeT_1"/>
    <property type="match status" value="1"/>
</dbReference>
<dbReference type="InterPro" id="IPR031594">
    <property type="entry name" value="OFeT_1"/>
</dbReference>
<evidence type="ECO:0000313" key="2">
    <source>
        <dbReference type="EMBL" id="EQD27373.1"/>
    </source>
</evidence>
<feature type="transmembrane region" description="Helical" evidence="1">
    <location>
        <begin position="112"/>
        <end position="136"/>
    </location>
</feature>
<reference evidence="3" key="1">
    <citation type="submission" date="2013-08" db="EMBL/GenBank/DDBJ databases">
        <authorList>
            <person name="Mendez C."/>
            <person name="Richter M."/>
            <person name="Ferrer M."/>
            <person name="Sanchez J."/>
        </authorList>
    </citation>
    <scope>NUCLEOTIDE SEQUENCE</scope>
</reference>
<evidence type="ECO:0008006" key="4">
    <source>
        <dbReference type="Google" id="ProtNLM"/>
    </source>
</evidence>
<name>T1A3J9_9ZZZZ</name>
<dbReference type="AlphaFoldDB" id="T1A3J9"/>
<gene>
    <name evidence="2" type="ORF">B1B_19178</name>
    <name evidence="3" type="ORF">B2A_06882</name>
</gene>
<reference evidence="3" key="2">
    <citation type="journal article" date="2014" name="ISME J.">
        <title>Microbial stratification in low pH oxic and suboxic macroscopic growths along an acid mine drainage.</title>
        <authorList>
            <person name="Mendez-Garcia C."/>
            <person name="Mesa V."/>
            <person name="Sprenger R.R."/>
            <person name="Richter M."/>
            <person name="Diez M.S."/>
            <person name="Solano J."/>
            <person name="Bargiela R."/>
            <person name="Golyshina O.V."/>
            <person name="Manteca A."/>
            <person name="Ramos J.L."/>
            <person name="Gallego J.R."/>
            <person name="Llorente I."/>
            <person name="Martins Dos Santos V.A."/>
            <person name="Jensen O.N."/>
            <person name="Pelaez A.I."/>
            <person name="Sanchez J."/>
            <person name="Ferrer M."/>
        </authorList>
    </citation>
    <scope>NUCLEOTIDE SEQUENCE</scope>
</reference>
<feature type="transmembrane region" description="Helical" evidence="1">
    <location>
        <begin position="204"/>
        <end position="221"/>
    </location>
</feature>
<proteinExistence type="predicted"/>
<keyword evidence="1" id="KW-0472">Membrane</keyword>
<dbReference type="EMBL" id="AUZY01012882">
    <property type="protein sequence ID" value="EQD27373.1"/>
    <property type="molecule type" value="Genomic_DNA"/>
</dbReference>
<feature type="transmembrane region" description="Helical" evidence="1">
    <location>
        <begin position="174"/>
        <end position="192"/>
    </location>
</feature>
<dbReference type="EMBL" id="AUZZ01004909">
    <property type="protein sequence ID" value="EQD51463.1"/>
    <property type="molecule type" value="Genomic_DNA"/>
</dbReference>
<protein>
    <recommendedName>
        <fullName evidence="4">GDT1 family protein</fullName>
    </recommendedName>
</protein>
<organism evidence="3">
    <name type="scientific">mine drainage metagenome</name>
    <dbReference type="NCBI Taxonomy" id="410659"/>
    <lineage>
        <taxon>unclassified sequences</taxon>
        <taxon>metagenomes</taxon>
        <taxon>ecological metagenomes</taxon>
    </lineage>
</organism>
<accession>T1A3J9</accession>
<feature type="transmembrane region" description="Helical" evidence="1">
    <location>
        <begin position="6"/>
        <end position="30"/>
    </location>
</feature>
<sequence>MAFTLFLPAVLAAFLITILEMTEVVVLVVAVSADHPSARPGATGAALGVAVVALVAAGLGAILGLIDRFYLPFVSGVLLVGFGVFLFRSTLRSYRRALRPSGSPPPAKFSGAVLFGTGFTAGAVEAVETVIVLLGITAAGYPFSAVVGAFAAGGILVVLSWVLHERLRRIKVPWLKLLGTAMLFTFAAFWLGEAVKVPWPGADLFLLVLFALSLLIVRGAIQVGLRSTPPSAAART</sequence>
<feature type="transmembrane region" description="Helical" evidence="1">
    <location>
        <begin position="69"/>
        <end position="91"/>
    </location>
</feature>
<keyword evidence="1" id="KW-0812">Transmembrane</keyword>
<feature type="transmembrane region" description="Helical" evidence="1">
    <location>
        <begin position="142"/>
        <end position="162"/>
    </location>
</feature>
<evidence type="ECO:0000256" key="1">
    <source>
        <dbReference type="SAM" id="Phobius"/>
    </source>
</evidence>
<keyword evidence="1" id="KW-1133">Transmembrane helix</keyword>
<evidence type="ECO:0000313" key="3">
    <source>
        <dbReference type="EMBL" id="EQD51463.1"/>
    </source>
</evidence>
<comment type="caution">
    <text evidence="3">The sequence shown here is derived from an EMBL/GenBank/DDBJ whole genome shotgun (WGS) entry which is preliminary data.</text>
</comment>
<feature type="transmembrane region" description="Helical" evidence="1">
    <location>
        <begin position="42"/>
        <end position="63"/>
    </location>
</feature>